<accession>A0A7J6MFG0</accession>
<sequence length="721" mass="78545">MAAYIRQGDSHRGSGALSARALTTFVKAFGSLATGGLSNSSQDSLKSFSKKDLRENSTKISEVLALCLAALDLPNSPSDRLLHLAIAVDEINASDTPLLRGVGIAGNQINRLEAGFEKVEMESTYTIDELLELLRVAHSLGWKNDRMCKAILKVSEEDGIGPHVFARSLPYLKFVRPSEIEILQKAVELTKGRDAAQCLVQMVSMDALSSDLDECKRLLGTVLGNALSEVEVCKFTTQQLIAALMSGACTPSLSEQIFNSISERISTIGSSQIERISYDFHHHAMTHLSMKSRADMSSIRPKFIGSFVSPTVESLFRDQNLPPLCFAGSPSPGRDSLMTLLKLTRDLSDEHDPSRPRRSVPKNGFKAQLINHAVAATKLVSRDEMSAWDNDKSDRGSVIVANFFDTLAARAVSLSSSLTAAEIGVIMAAFSRVGVYHEFMMETLRSRLFVDRLIDEAQPSTIAAVCWSYVTFNRIEGDAASAIAERLRKLLQFGDVLQLNGHGFIGIIRYLSQLTSQENTGVLRRLVEVQLSTALVDMSASNLSALLVSFVDAHYPTEVNEADIIRQHVTSAVVSSLPWFSPRECVEVGKFYSEFIRCFGIGNQESTILAHCLGSSVVTECRDCDSIAIVLSCIASLSAAGHSGIPGCSLMKTRTIIGQLLRSLDSAEVGESAALVIARSCCAMKIRREKLQSRLMTILEAAGAMTPDLRDCFIELEINST</sequence>
<evidence type="ECO:0000313" key="1">
    <source>
        <dbReference type="EMBL" id="KAF4669731.1"/>
    </source>
</evidence>
<dbReference type="AlphaFoldDB" id="A0A7J6MFG0"/>
<comment type="caution">
    <text evidence="1">The sequence shown here is derived from an EMBL/GenBank/DDBJ whole genome shotgun (WGS) entry which is preliminary data.</text>
</comment>
<reference evidence="1 2" key="1">
    <citation type="submission" date="2020-04" db="EMBL/GenBank/DDBJ databases">
        <title>Perkinsus chesapeaki whole genome sequence.</title>
        <authorList>
            <person name="Bogema D.R."/>
        </authorList>
    </citation>
    <scope>NUCLEOTIDE SEQUENCE [LARGE SCALE GENOMIC DNA]</scope>
    <source>
        <strain evidence="1">ATCC PRA-425</strain>
    </source>
</reference>
<dbReference type="EMBL" id="JAAPAO010000165">
    <property type="protein sequence ID" value="KAF4669731.1"/>
    <property type="molecule type" value="Genomic_DNA"/>
</dbReference>
<gene>
    <name evidence="1" type="ORF">FOL47_002381</name>
</gene>
<keyword evidence="2" id="KW-1185">Reference proteome</keyword>
<evidence type="ECO:0000313" key="2">
    <source>
        <dbReference type="Proteomes" id="UP000591131"/>
    </source>
</evidence>
<dbReference type="OrthoDB" id="433514at2759"/>
<dbReference type="Proteomes" id="UP000591131">
    <property type="component" value="Unassembled WGS sequence"/>
</dbReference>
<protein>
    <submittedName>
        <fullName evidence="1">Uncharacterized protein</fullName>
    </submittedName>
</protein>
<proteinExistence type="predicted"/>
<organism evidence="1 2">
    <name type="scientific">Perkinsus chesapeaki</name>
    <name type="common">Clam parasite</name>
    <name type="synonym">Perkinsus andrewsi</name>
    <dbReference type="NCBI Taxonomy" id="330153"/>
    <lineage>
        <taxon>Eukaryota</taxon>
        <taxon>Sar</taxon>
        <taxon>Alveolata</taxon>
        <taxon>Perkinsozoa</taxon>
        <taxon>Perkinsea</taxon>
        <taxon>Perkinsida</taxon>
        <taxon>Perkinsidae</taxon>
        <taxon>Perkinsus</taxon>
    </lineage>
</organism>
<name>A0A7J6MFG0_PERCH</name>